<dbReference type="PROSITE" id="PS51257">
    <property type="entry name" value="PROKAR_LIPOPROTEIN"/>
    <property type="match status" value="1"/>
</dbReference>
<organism evidence="1 2">
    <name type="scientific">Hymenobacter montanus</name>
    <dbReference type="NCBI Taxonomy" id="2771359"/>
    <lineage>
        <taxon>Bacteria</taxon>
        <taxon>Pseudomonadati</taxon>
        <taxon>Bacteroidota</taxon>
        <taxon>Cytophagia</taxon>
        <taxon>Cytophagales</taxon>
        <taxon>Hymenobacteraceae</taxon>
        <taxon>Hymenobacter</taxon>
    </lineage>
</organism>
<dbReference type="Proteomes" id="UP000612233">
    <property type="component" value="Unassembled WGS sequence"/>
</dbReference>
<proteinExistence type="predicted"/>
<dbReference type="RefSeq" id="WP_191005320.1">
    <property type="nucleotide sequence ID" value="NZ_JACXAD010000011.1"/>
</dbReference>
<evidence type="ECO:0000313" key="2">
    <source>
        <dbReference type="Proteomes" id="UP000612233"/>
    </source>
</evidence>
<sequence>MRTPLLLSFALFSLTFFSCQRHKCEDPQPQPKCYSGVVVGDLCMDGVIINVDAAYPIGLPADTLGNNLIAAVNTDDLASFNQVGKRIYFTYRNDPSQQWPLRVCLANTIPLPVPHLVLSNLSETGCRSNSR</sequence>
<evidence type="ECO:0000313" key="1">
    <source>
        <dbReference type="EMBL" id="MBD2768509.1"/>
    </source>
</evidence>
<dbReference type="AlphaFoldDB" id="A0A927BEB1"/>
<keyword evidence="2" id="KW-1185">Reference proteome</keyword>
<gene>
    <name evidence="1" type="ORF">IC235_11480</name>
</gene>
<comment type="caution">
    <text evidence="1">The sequence shown here is derived from an EMBL/GenBank/DDBJ whole genome shotgun (WGS) entry which is preliminary data.</text>
</comment>
<reference evidence="1" key="1">
    <citation type="submission" date="2020-09" db="EMBL/GenBank/DDBJ databases">
        <authorList>
            <person name="Kim M.K."/>
        </authorList>
    </citation>
    <scope>NUCLEOTIDE SEQUENCE</scope>
    <source>
        <strain evidence="1">BT664</strain>
    </source>
</reference>
<accession>A0A927BEB1</accession>
<name>A0A927BEB1_9BACT</name>
<protein>
    <submittedName>
        <fullName evidence="1">Uncharacterized protein</fullName>
    </submittedName>
</protein>
<dbReference type="EMBL" id="JACXAD010000011">
    <property type="protein sequence ID" value="MBD2768509.1"/>
    <property type="molecule type" value="Genomic_DNA"/>
</dbReference>